<dbReference type="InterPro" id="IPR029058">
    <property type="entry name" value="AB_hydrolase_fold"/>
</dbReference>
<dbReference type="EMBL" id="MOOS01000090">
    <property type="protein sequence ID" value="OUB69899.1"/>
    <property type="molecule type" value="Genomic_DNA"/>
</dbReference>
<protein>
    <recommendedName>
        <fullName evidence="1">DUF7379 domain-containing protein</fullName>
    </recommendedName>
</protein>
<feature type="domain" description="DUF7379" evidence="1">
    <location>
        <begin position="201"/>
        <end position="300"/>
    </location>
</feature>
<dbReference type="AlphaFoldDB" id="A0A9X6M761"/>
<dbReference type="Proteomes" id="UP000194853">
    <property type="component" value="Unassembled WGS sequence"/>
</dbReference>
<accession>A0A9X6M761</accession>
<dbReference type="InterPro" id="IPR055803">
    <property type="entry name" value="DUF7379"/>
</dbReference>
<dbReference type="PANTHER" id="PTHR37946:SF1">
    <property type="entry name" value="SLL1969 PROTEIN"/>
    <property type="match status" value="1"/>
</dbReference>
<proteinExistence type="predicted"/>
<dbReference type="Pfam" id="PF24096">
    <property type="entry name" value="DUF7379"/>
    <property type="match status" value="1"/>
</dbReference>
<evidence type="ECO:0000313" key="3">
    <source>
        <dbReference type="Proteomes" id="UP000194853"/>
    </source>
</evidence>
<sequence length="430" mass="49404">MNREEKHQIFIRTWTNNYVIERSQGMFEETKERWKNFELSSCYTLTISIEELCDKDLRNYREGFIGIDALCKDDEFAFVVEDGYLNKFESMNWDYYFVKGLFQEGPRIITEAYKRKLKLKHSENYSILSYSTYLKKLSKWTKRSGILRLNLFIGRLKGNSEVHTELSEGKLSHFTLDTNGKVVLLPINKEKIDPNKKIGIFVHGLASEVGQNFLGLYDYLANDYNILAFSYPSVTSSIDTNATVLKTNIDKLVKYLSIKQVNVFAHSMGGLVSRAALVKKSPIKSIIMAGTPNNGALLANFLLNYFIYSIKDSILIIPKELRKALKNVNGGSAAGLRDLQYESRFIKDLNEAEWNGTNNVKNYFALAGNKYRISDKVVKIDNVGTIKDFNSKNQLQLNSFIQRWEHGEYYTEVDVKLTDAMNTAKKFLLI</sequence>
<dbReference type="Gene3D" id="3.40.50.1820">
    <property type="entry name" value="alpha/beta hydrolase"/>
    <property type="match status" value="1"/>
</dbReference>
<dbReference type="RefSeq" id="WP_086404111.1">
    <property type="nucleotide sequence ID" value="NZ_MOOS01000090.1"/>
</dbReference>
<gene>
    <name evidence="2" type="ORF">BK750_13045</name>
</gene>
<name>A0A9X6M761_BACTJ</name>
<dbReference type="SUPFAM" id="SSF53474">
    <property type="entry name" value="alpha/beta-Hydrolases"/>
    <property type="match status" value="1"/>
</dbReference>
<organism evidence="2 3">
    <name type="scientific">Bacillus thuringiensis subsp. jegathesan</name>
    <dbReference type="NCBI Taxonomy" id="56955"/>
    <lineage>
        <taxon>Bacteria</taxon>
        <taxon>Bacillati</taxon>
        <taxon>Bacillota</taxon>
        <taxon>Bacilli</taxon>
        <taxon>Bacillales</taxon>
        <taxon>Bacillaceae</taxon>
        <taxon>Bacillus</taxon>
        <taxon>Bacillus cereus group</taxon>
    </lineage>
</organism>
<reference evidence="2 3" key="1">
    <citation type="submission" date="2016-10" db="EMBL/GenBank/DDBJ databases">
        <title>Comparative genomics of Bacillus thuringiensis reveals a path to pathogens against multiple invertebrate hosts.</title>
        <authorList>
            <person name="Zheng J."/>
            <person name="Gao Q."/>
            <person name="Liu H."/>
            <person name="Peng D."/>
            <person name="Ruan L."/>
            <person name="Sun M."/>
        </authorList>
    </citation>
    <scope>NUCLEOTIDE SEQUENCE [LARGE SCALE GENOMIC DNA]</scope>
    <source>
        <strain evidence="2">BGSC 4CF1</strain>
    </source>
</reference>
<evidence type="ECO:0000313" key="2">
    <source>
        <dbReference type="EMBL" id="OUB69899.1"/>
    </source>
</evidence>
<comment type="caution">
    <text evidence="2">The sequence shown here is derived from an EMBL/GenBank/DDBJ whole genome shotgun (WGS) entry which is preliminary data.</text>
</comment>
<evidence type="ECO:0000259" key="1">
    <source>
        <dbReference type="Pfam" id="PF24096"/>
    </source>
</evidence>
<dbReference type="PANTHER" id="PTHR37946">
    <property type="entry name" value="SLL1969 PROTEIN"/>
    <property type="match status" value="1"/>
</dbReference>